<dbReference type="AlphaFoldDB" id="A0A0C9M5X9"/>
<evidence type="ECO:0000256" key="1">
    <source>
        <dbReference type="SAM" id="Coils"/>
    </source>
</evidence>
<gene>
    <name evidence="2" type="ORF">MAM1_0081c04555</name>
</gene>
<keyword evidence="1" id="KW-0175">Coiled coil</keyword>
<reference evidence="2" key="1">
    <citation type="submission" date="2014-09" db="EMBL/GenBank/DDBJ databases">
        <title>Draft genome sequence of an oleaginous Mucoromycotina fungus Mucor ambiguus NBRC6742.</title>
        <authorList>
            <person name="Takeda I."/>
            <person name="Yamane N."/>
            <person name="Morita T."/>
            <person name="Tamano K."/>
            <person name="Machida M."/>
            <person name="Baker S."/>
            <person name="Koike H."/>
        </authorList>
    </citation>
    <scope>NUCLEOTIDE SEQUENCE</scope>
    <source>
        <strain evidence="2">NBRC 6742</strain>
    </source>
</reference>
<organism evidence="2">
    <name type="scientific">Mucor ambiguus</name>
    <dbReference type="NCBI Taxonomy" id="91626"/>
    <lineage>
        <taxon>Eukaryota</taxon>
        <taxon>Fungi</taxon>
        <taxon>Fungi incertae sedis</taxon>
        <taxon>Mucoromycota</taxon>
        <taxon>Mucoromycotina</taxon>
        <taxon>Mucoromycetes</taxon>
        <taxon>Mucorales</taxon>
        <taxon>Mucorineae</taxon>
        <taxon>Mucoraceae</taxon>
        <taxon>Mucor</taxon>
    </lineage>
</organism>
<name>A0A0C9M5X9_9FUNG</name>
<evidence type="ECO:0000313" key="3">
    <source>
        <dbReference type="Proteomes" id="UP000053815"/>
    </source>
</evidence>
<feature type="coiled-coil region" evidence="1">
    <location>
        <begin position="14"/>
        <end position="136"/>
    </location>
</feature>
<keyword evidence="3" id="KW-1185">Reference proteome</keyword>
<dbReference type="EMBL" id="DF836370">
    <property type="protein sequence ID" value="GAN05086.1"/>
    <property type="molecule type" value="Genomic_DNA"/>
</dbReference>
<evidence type="ECO:0000313" key="2">
    <source>
        <dbReference type="EMBL" id="GAN05086.1"/>
    </source>
</evidence>
<proteinExistence type="predicted"/>
<dbReference type="Proteomes" id="UP000053815">
    <property type="component" value="Unassembled WGS sequence"/>
</dbReference>
<dbReference type="OrthoDB" id="2272194at2759"/>
<accession>A0A0C9M5X9</accession>
<sequence>MCSESSPKDATTSLDKVADQLELVKEEIKGLNEDYDMVQGRLRAVDKKLQKSESINKELEELKAEEAQSKRQLEQLKQKVENTLSITEALEEKGVLDDDATDELLQIKIRETLDLIASLTEDVEKKKKELADLQAEQDD</sequence>
<protein>
    <submittedName>
        <fullName evidence="2">Uncharacterized protein</fullName>
    </submittedName>
</protein>